<name>A0A1D1VPQ5_RAMVA</name>
<dbReference type="EMBL" id="BDGG01000006">
    <property type="protein sequence ID" value="GAV00914.1"/>
    <property type="molecule type" value="Genomic_DNA"/>
</dbReference>
<evidence type="ECO:0000313" key="2">
    <source>
        <dbReference type="Proteomes" id="UP000186922"/>
    </source>
</evidence>
<dbReference type="AlphaFoldDB" id="A0A1D1VPQ5"/>
<keyword evidence="2" id="KW-1185">Reference proteome</keyword>
<comment type="caution">
    <text evidence="1">The sequence shown here is derived from an EMBL/GenBank/DDBJ whole genome shotgun (WGS) entry which is preliminary data.</text>
</comment>
<reference evidence="1 2" key="1">
    <citation type="journal article" date="2016" name="Nat. Commun.">
        <title>Extremotolerant tardigrade genome and improved radiotolerance of human cultured cells by tardigrade-unique protein.</title>
        <authorList>
            <person name="Hashimoto T."/>
            <person name="Horikawa D.D."/>
            <person name="Saito Y."/>
            <person name="Kuwahara H."/>
            <person name="Kozuka-Hata H."/>
            <person name="Shin-I T."/>
            <person name="Minakuchi Y."/>
            <person name="Ohishi K."/>
            <person name="Motoyama A."/>
            <person name="Aizu T."/>
            <person name="Enomoto A."/>
            <person name="Kondo K."/>
            <person name="Tanaka S."/>
            <person name="Hara Y."/>
            <person name="Koshikawa S."/>
            <person name="Sagara H."/>
            <person name="Miura T."/>
            <person name="Yokobori S."/>
            <person name="Miyagawa K."/>
            <person name="Suzuki Y."/>
            <person name="Kubo T."/>
            <person name="Oyama M."/>
            <person name="Kohara Y."/>
            <person name="Fujiyama A."/>
            <person name="Arakawa K."/>
            <person name="Katayama T."/>
            <person name="Toyoda A."/>
            <person name="Kunieda T."/>
        </authorList>
    </citation>
    <scope>NUCLEOTIDE SEQUENCE [LARGE SCALE GENOMIC DNA]</scope>
    <source>
        <strain evidence="1 2">YOKOZUNA-1</strain>
    </source>
</reference>
<proteinExistence type="predicted"/>
<dbReference type="Proteomes" id="UP000186922">
    <property type="component" value="Unassembled WGS sequence"/>
</dbReference>
<accession>A0A1D1VPQ5</accession>
<gene>
    <name evidence="1" type="primary">RvY_11697</name>
    <name evidence="1" type="synonym">RvY_11697.1</name>
    <name evidence="1" type="ORF">RvY_11697-1</name>
</gene>
<protein>
    <submittedName>
        <fullName evidence="1">Uncharacterized protein</fullName>
    </submittedName>
</protein>
<sequence length="103" mass="11975">MSAYETFCLLAFFLQFRQSESMLGQPHVDVMIILDSSDIVAHHHVSKIHASQLHITVRGQCLVMFVSFFLGLKHQEFHRQSRIRALASVPYRNKKKRLLVQQP</sequence>
<organism evidence="1 2">
    <name type="scientific">Ramazzottius varieornatus</name>
    <name type="common">Water bear</name>
    <name type="synonym">Tardigrade</name>
    <dbReference type="NCBI Taxonomy" id="947166"/>
    <lineage>
        <taxon>Eukaryota</taxon>
        <taxon>Metazoa</taxon>
        <taxon>Ecdysozoa</taxon>
        <taxon>Tardigrada</taxon>
        <taxon>Eutardigrada</taxon>
        <taxon>Parachela</taxon>
        <taxon>Hypsibioidea</taxon>
        <taxon>Ramazzottiidae</taxon>
        <taxon>Ramazzottius</taxon>
    </lineage>
</organism>
<evidence type="ECO:0000313" key="1">
    <source>
        <dbReference type="EMBL" id="GAV00914.1"/>
    </source>
</evidence>